<gene>
    <name evidence="2" type="ORF">NPIL_648371</name>
</gene>
<evidence type="ECO:0000313" key="3">
    <source>
        <dbReference type="Proteomes" id="UP000887013"/>
    </source>
</evidence>
<feature type="non-terminal residue" evidence="2">
    <location>
        <position position="76"/>
    </location>
</feature>
<evidence type="ECO:0000256" key="1">
    <source>
        <dbReference type="SAM" id="SignalP"/>
    </source>
</evidence>
<evidence type="ECO:0000313" key="2">
    <source>
        <dbReference type="EMBL" id="GFS64395.1"/>
    </source>
</evidence>
<sequence>MFTKVVILCAALAAAQATLIAPAALGAPVLAAGPLGLGLGKGLIAGVPSVATVSAQRTAINHVAPAAPLAVAAAAP</sequence>
<feature type="chain" id="PRO_5036462898" evidence="1">
    <location>
        <begin position="18"/>
        <end position="76"/>
    </location>
</feature>
<name>A0A8X6IWX7_NEPPI</name>
<keyword evidence="1" id="KW-0732">Signal</keyword>
<feature type="signal peptide" evidence="1">
    <location>
        <begin position="1"/>
        <end position="17"/>
    </location>
</feature>
<dbReference type="Proteomes" id="UP000887013">
    <property type="component" value="Unassembled WGS sequence"/>
</dbReference>
<dbReference type="AlphaFoldDB" id="A0A8X6IWX7"/>
<proteinExistence type="predicted"/>
<protein>
    <submittedName>
        <fullName evidence="2">Uncharacterized protein</fullName>
    </submittedName>
</protein>
<keyword evidence="3" id="KW-1185">Reference proteome</keyword>
<accession>A0A8X6IWX7</accession>
<comment type="caution">
    <text evidence="2">The sequence shown here is derived from an EMBL/GenBank/DDBJ whole genome shotgun (WGS) entry which is preliminary data.</text>
</comment>
<reference evidence="2" key="1">
    <citation type="submission" date="2020-08" db="EMBL/GenBank/DDBJ databases">
        <title>Multicomponent nature underlies the extraordinary mechanical properties of spider dragline silk.</title>
        <authorList>
            <person name="Kono N."/>
            <person name="Nakamura H."/>
            <person name="Mori M."/>
            <person name="Yoshida Y."/>
            <person name="Ohtoshi R."/>
            <person name="Malay A.D."/>
            <person name="Moran D.A.P."/>
            <person name="Tomita M."/>
            <person name="Numata K."/>
            <person name="Arakawa K."/>
        </authorList>
    </citation>
    <scope>NUCLEOTIDE SEQUENCE</scope>
</reference>
<organism evidence="2 3">
    <name type="scientific">Nephila pilipes</name>
    <name type="common">Giant wood spider</name>
    <name type="synonym">Nephila maculata</name>
    <dbReference type="NCBI Taxonomy" id="299642"/>
    <lineage>
        <taxon>Eukaryota</taxon>
        <taxon>Metazoa</taxon>
        <taxon>Ecdysozoa</taxon>
        <taxon>Arthropoda</taxon>
        <taxon>Chelicerata</taxon>
        <taxon>Arachnida</taxon>
        <taxon>Araneae</taxon>
        <taxon>Araneomorphae</taxon>
        <taxon>Entelegynae</taxon>
        <taxon>Araneoidea</taxon>
        <taxon>Nephilidae</taxon>
        <taxon>Nephila</taxon>
    </lineage>
</organism>
<dbReference type="EMBL" id="BMAW01048154">
    <property type="protein sequence ID" value="GFS64395.1"/>
    <property type="molecule type" value="Genomic_DNA"/>
</dbReference>